<dbReference type="Gene3D" id="1.10.10.2840">
    <property type="entry name" value="PucR C-terminal helix-turn-helix domain"/>
    <property type="match status" value="1"/>
</dbReference>
<reference evidence="5 6" key="1">
    <citation type="submission" date="2017-04" db="EMBL/GenBank/DDBJ databases">
        <title>The whole genome sequencing and assembly of Halobacillus mangrovi strain.</title>
        <authorList>
            <person name="Lee S.-J."/>
            <person name="Park M.-K."/>
            <person name="Kim J.-Y."/>
            <person name="Lee Y.-J."/>
            <person name="Yi H."/>
            <person name="Bahn Y.-S."/>
            <person name="Kim J.F."/>
            <person name="Lee D.-W."/>
        </authorList>
    </citation>
    <scope>NUCLEOTIDE SEQUENCE [LARGE SCALE GENOMIC DNA]</scope>
    <source>
        <strain evidence="5 6">KTB 131</strain>
    </source>
</reference>
<dbReference type="InterPro" id="IPR051448">
    <property type="entry name" value="CdaR-like_regulators"/>
</dbReference>
<comment type="similarity">
    <text evidence="1">Belongs to the CdaR family.</text>
</comment>
<protein>
    <recommendedName>
        <fullName evidence="7">Transcriptional regulator</fullName>
    </recommendedName>
</protein>
<dbReference type="EMBL" id="CP020772">
    <property type="protein sequence ID" value="ARI78680.1"/>
    <property type="molecule type" value="Genomic_DNA"/>
</dbReference>
<accession>A0A1W5ZZJ6</accession>
<dbReference type="Proteomes" id="UP000192527">
    <property type="component" value="Chromosome"/>
</dbReference>
<dbReference type="STRING" id="402384.HM131_18350"/>
<evidence type="ECO:0000259" key="3">
    <source>
        <dbReference type="Pfam" id="PF13556"/>
    </source>
</evidence>
<evidence type="ECO:0000259" key="4">
    <source>
        <dbReference type="Pfam" id="PF17853"/>
    </source>
</evidence>
<feature type="domain" description="Putative sugar diacid recognition" evidence="2">
    <location>
        <begin position="2"/>
        <end position="134"/>
    </location>
</feature>
<evidence type="ECO:0000313" key="6">
    <source>
        <dbReference type="Proteomes" id="UP000192527"/>
    </source>
</evidence>
<organism evidence="5 6">
    <name type="scientific">Halobacillus mangrovi</name>
    <dbReference type="NCBI Taxonomy" id="402384"/>
    <lineage>
        <taxon>Bacteria</taxon>
        <taxon>Bacillati</taxon>
        <taxon>Bacillota</taxon>
        <taxon>Bacilli</taxon>
        <taxon>Bacillales</taxon>
        <taxon>Bacillaceae</taxon>
        <taxon>Halobacillus</taxon>
    </lineage>
</organism>
<dbReference type="InterPro" id="IPR025736">
    <property type="entry name" value="PucR_C-HTH_dom"/>
</dbReference>
<dbReference type="AlphaFoldDB" id="A0A1W5ZZJ6"/>
<dbReference type="InterPro" id="IPR042070">
    <property type="entry name" value="PucR_C-HTH_sf"/>
</dbReference>
<evidence type="ECO:0008006" key="7">
    <source>
        <dbReference type="Google" id="ProtNLM"/>
    </source>
</evidence>
<proteinExistence type="inferred from homology"/>
<feature type="domain" description="PucR C-terminal helix-turn-helix" evidence="3">
    <location>
        <begin position="300"/>
        <end position="355"/>
    </location>
</feature>
<dbReference type="KEGG" id="hmn:HM131_18350"/>
<sequence>MLTKEIAEDIVKETSLRLNRNVNIMNNKGIIIAAKDHSRIGQIHEGALKVLKIGETLIIHSNQKGDWKGAHPGINLPIIFQENILGVIGITGDPNDMGDLGGLVKMTTELMIKQEYITSQMEWKQRTKDMIIEELLKDIPSQEQINRGLHLLGTHFSPPYITVVIQLQDRSISNQTLIHKIEENVGCDKALVGFINSTRLYIIFTCMSEDQAENKLHRVYYQLKRLRITFRMSHSTLFYDDKKLSRSFEDCELALKITKDGQDLISFTQVETKALIYQINDEGAKHFLSRIEEYLDKSTIQTLKTFFENDLNIQQSAEALFVHRNTLIYRLQKIKKKTGYDPKTFRDALTLQIAMWLLSRAEINGHK</sequence>
<dbReference type="Pfam" id="PF05651">
    <property type="entry name" value="Diacid_rec"/>
    <property type="match status" value="1"/>
</dbReference>
<dbReference type="Pfam" id="PF13556">
    <property type="entry name" value="HTH_30"/>
    <property type="match status" value="1"/>
</dbReference>
<dbReference type="PANTHER" id="PTHR33744:SF15">
    <property type="entry name" value="CARBOHYDRATE DIACID REGULATOR"/>
    <property type="match status" value="1"/>
</dbReference>
<dbReference type="InterPro" id="IPR008599">
    <property type="entry name" value="Diacid_rec"/>
</dbReference>
<name>A0A1W5ZZJ6_9BACI</name>
<dbReference type="PANTHER" id="PTHR33744">
    <property type="entry name" value="CARBOHYDRATE DIACID REGULATOR"/>
    <property type="match status" value="1"/>
</dbReference>
<dbReference type="OrthoDB" id="9792148at2"/>
<keyword evidence="6" id="KW-1185">Reference proteome</keyword>
<dbReference type="InterPro" id="IPR041522">
    <property type="entry name" value="CdaR_GGDEF"/>
</dbReference>
<evidence type="ECO:0000256" key="1">
    <source>
        <dbReference type="ARBA" id="ARBA00006754"/>
    </source>
</evidence>
<evidence type="ECO:0000259" key="2">
    <source>
        <dbReference type="Pfam" id="PF05651"/>
    </source>
</evidence>
<evidence type="ECO:0000313" key="5">
    <source>
        <dbReference type="EMBL" id="ARI78680.1"/>
    </source>
</evidence>
<feature type="domain" description="CdaR GGDEF-like" evidence="4">
    <location>
        <begin position="142"/>
        <end position="257"/>
    </location>
</feature>
<dbReference type="RefSeq" id="WP_085031139.1">
    <property type="nucleotide sequence ID" value="NZ_CP020772.1"/>
</dbReference>
<dbReference type="Pfam" id="PF17853">
    <property type="entry name" value="GGDEF_2"/>
    <property type="match status" value="1"/>
</dbReference>
<gene>
    <name evidence="5" type="ORF">HM131_18350</name>
</gene>